<evidence type="ECO:0000256" key="1">
    <source>
        <dbReference type="SAM" id="Phobius"/>
    </source>
</evidence>
<dbReference type="GeneID" id="34594336"/>
<gene>
    <name evidence="2" type="ORF">AYO20_10949</name>
</gene>
<sequence>MSVSGVKAVFTFKVAFTLKAAVTFEVAFIFKAAVTFEVAFIFKTAFTSKTLFTFKTVFIFKAVFILTALVIFKAIFICTALSTGSSSTTAVVAQFNVFSGDYHPSLQPTILSVPNLDHVIFNEDTQKAARRLAS</sequence>
<comment type="caution">
    <text evidence="2">The sequence shown here is derived from an EMBL/GenBank/DDBJ whole genome shotgun (WGS) entry which is preliminary data.</text>
</comment>
<keyword evidence="1" id="KW-1133">Transmembrane helix</keyword>
<dbReference type="Proteomes" id="UP000185904">
    <property type="component" value="Unassembled WGS sequence"/>
</dbReference>
<protein>
    <submittedName>
        <fullName evidence="2">Uncharacterized protein</fullName>
    </submittedName>
</protein>
<feature type="transmembrane region" description="Helical" evidence="1">
    <location>
        <begin position="58"/>
        <end position="77"/>
    </location>
</feature>
<reference evidence="2 3" key="1">
    <citation type="submission" date="2016-03" db="EMBL/GenBank/DDBJ databases">
        <title>The draft genome sequence of Fonsecaea nubica causative agent of cutaneous subcutaneous infection in human host.</title>
        <authorList>
            <person name="Costa F."/>
            <person name="Sybren D.H."/>
            <person name="Raittz R.T."/>
            <person name="Weiss V.A."/>
            <person name="Leao A.C."/>
            <person name="Gomes R."/>
            <person name="De Souza E.M."/>
            <person name="Pedrosa F.O."/>
            <person name="Steffens M.B."/>
            <person name="Bombassaro A."/>
            <person name="Tadra-Sfeir M.Z."/>
            <person name="Moreno L.F."/>
            <person name="Najafzadeh M.J."/>
            <person name="Felipe M.S."/>
            <person name="Teixeira M."/>
            <person name="Sun J."/>
            <person name="Xi L."/>
            <person name="Castro M.A."/>
            <person name="Vicente V.A."/>
        </authorList>
    </citation>
    <scope>NUCLEOTIDE SEQUENCE [LARGE SCALE GENOMIC DNA]</scope>
    <source>
        <strain evidence="2 3">CBS 269.64</strain>
    </source>
</reference>
<keyword evidence="1" id="KW-0472">Membrane</keyword>
<accession>A0A178C1B3</accession>
<dbReference type="RefSeq" id="XP_022494824.1">
    <property type="nucleotide sequence ID" value="XM_022649204.1"/>
</dbReference>
<evidence type="ECO:0000313" key="2">
    <source>
        <dbReference type="EMBL" id="OAL23699.1"/>
    </source>
</evidence>
<keyword evidence="3" id="KW-1185">Reference proteome</keyword>
<feature type="transmembrane region" description="Helical" evidence="1">
    <location>
        <begin position="20"/>
        <end position="46"/>
    </location>
</feature>
<keyword evidence="1" id="KW-0812">Transmembrane</keyword>
<proteinExistence type="predicted"/>
<name>A0A178C1B3_9EURO</name>
<dbReference type="EMBL" id="LVCJ01000127">
    <property type="protein sequence ID" value="OAL23699.1"/>
    <property type="molecule type" value="Genomic_DNA"/>
</dbReference>
<evidence type="ECO:0000313" key="3">
    <source>
        <dbReference type="Proteomes" id="UP000185904"/>
    </source>
</evidence>
<organism evidence="2 3">
    <name type="scientific">Fonsecaea nubica</name>
    <dbReference type="NCBI Taxonomy" id="856822"/>
    <lineage>
        <taxon>Eukaryota</taxon>
        <taxon>Fungi</taxon>
        <taxon>Dikarya</taxon>
        <taxon>Ascomycota</taxon>
        <taxon>Pezizomycotina</taxon>
        <taxon>Eurotiomycetes</taxon>
        <taxon>Chaetothyriomycetidae</taxon>
        <taxon>Chaetothyriales</taxon>
        <taxon>Herpotrichiellaceae</taxon>
        <taxon>Fonsecaea</taxon>
    </lineage>
</organism>
<dbReference type="AlphaFoldDB" id="A0A178C1B3"/>